<name>T1JSP6_TETUR</name>
<evidence type="ECO:0008006" key="3">
    <source>
        <dbReference type="Google" id="ProtNLM"/>
    </source>
</evidence>
<dbReference type="AlphaFoldDB" id="T1JSP6"/>
<proteinExistence type="predicted"/>
<organism evidence="1 2">
    <name type="scientific">Tetranychus urticae</name>
    <name type="common">Two-spotted spider mite</name>
    <dbReference type="NCBI Taxonomy" id="32264"/>
    <lineage>
        <taxon>Eukaryota</taxon>
        <taxon>Metazoa</taxon>
        <taxon>Ecdysozoa</taxon>
        <taxon>Arthropoda</taxon>
        <taxon>Chelicerata</taxon>
        <taxon>Arachnida</taxon>
        <taxon>Acari</taxon>
        <taxon>Acariformes</taxon>
        <taxon>Trombidiformes</taxon>
        <taxon>Prostigmata</taxon>
        <taxon>Eleutherengona</taxon>
        <taxon>Raphignathae</taxon>
        <taxon>Tetranychoidea</taxon>
        <taxon>Tetranychidae</taxon>
        <taxon>Tetranychus</taxon>
    </lineage>
</organism>
<dbReference type="EnsemblMetazoa" id="tetur01g11280.1">
    <property type="protein sequence ID" value="tetur01g11280.1"/>
    <property type="gene ID" value="tetur01g11280"/>
</dbReference>
<dbReference type="InterPro" id="IPR036691">
    <property type="entry name" value="Endo/exonu/phosph_ase_sf"/>
</dbReference>
<evidence type="ECO:0000313" key="2">
    <source>
        <dbReference type="Proteomes" id="UP000015104"/>
    </source>
</evidence>
<accession>T1JSP6</accession>
<dbReference type="EMBL" id="CAEY01000463">
    <property type="status" value="NOT_ANNOTATED_CDS"/>
    <property type="molecule type" value="Genomic_DNA"/>
</dbReference>
<dbReference type="Proteomes" id="UP000015104">
    <property type="component" value="Unassembled WGS sequence"/>
</dbReference>
<sequence length="171" mass="19460">MSEFCVSNRNLYKKHDLLWHTLSYIERSYSDVKCVVCFQELGPTAYGDFQRGYAAKLDKQAARSPTKRAFWKYEQVSNLLTCFTRKYFPGIIQIFKTNRTDFMVAVVESAGKKIDVINCHQNCNDKADRQLYLAELFGAVMSLQSGGQDAKGVAWGPVHGLVLAVTEEREE</sequence>
<reference evidence="1" key="2">
    <citation type="submission" date="2015-06" db="UniProtKB">
        <authorList>
            <consortium name="EnsemblMetazoa"/>
        </authorList>
    </citation>
    <scope>IDENTIFICATION</scope>
</reference>
<evidence type="ECO:0000313" key="1">
    <source>
        <dbReference type="EnsemblMetazoa" id="tetur01g11280.1"/>
    </source>
</evidence>
<protein>
    <recommendedName>
        <fullName evidence="3">Endonuclease/exonuclease/phosphatase domain-containing protein</fullName>
    </recommendedName>
</protein>
<keyword evidence="2" id="KW-1185">Reference proteome</keyword>
<reference evidence="2" key="1">
    <citation type="submission" date="2011-08" db="EMBL/GenBank/DDBJ databases">
        <authorList>
            <person name="Rombauts S."/>
        </authorList>
    </citation>
    <scope>NUCLEOTIDE SEQUENCE</scope>
    <source>
        <strain evidence="2">London</strain>
    </source>
</reference>
<dbReference type="SUPFAM" id="SSF56219">
    <property type="entry name" value="DNase I-like"/>
    <property type="match status" value="1"/>
</dbReference>
<dbReference type="HOGENOM" id="CLU_1564887_0_0_1"/>